<dbReference type="Proteomes" id="UP000016801">
    <property type="component" value="Unassembled WGS sequence"/>
</dbReference>
<evidence type="ECO:0000313" key="2">
    <source>
        <dbReference type="Proteomes" id="UP000016801"/>
    </source>
</evidence>
<reference evidence="1 2" key="1">
    <citation type="journal article" date="2013" name="PLoS Genet.">
        <title>Plant-symbiotic fungi as chemical engineers: Multi-genome analysis of the Clavicipitaceae reveals dynamics of alkaloid loci.</title>
        <authorList>
            <person name="Schardl C.L."/>
            <person name="Young C.A."/>
            <person name="Hesse U."/>
            <person name="Amyotte S.G."/>
            <person name="Andreeva K."/>
            <person name="Calie P.J."/>
            <person name="Fleetwood D.J."/>
            <person name="Haws D.C."/>
            <person name="Moore N."/>
            <person name="Oeser B."/>
            <person name="Panaccione D.G."/>
            <person name="Schweri K.K."/>
            <person name="Voisey C.R."/>
            <person name="Farman M.L."/>
            <person name="Jaromczyk J.W."/>
            <person name="Roe B.A."/>
            <person name="O'Sullivan D.M."/>
            <person name="Scott B."/>
            <person name="Tudzynski P."/>
            <person name="An Z."/>
            <person name="Arnaoudova E.G."/>
            <person name="Bullock C.T."/>
            <person name="Charlton N.D."/>
            <person name="Chen L."/>
            <person name="Cox M."/>
            <person name="Dinkins R.D."/>
            <person name="Florea S."/>
            <person name="Glenn A.E."/>
            <person name="Gordon A."/>
            <person name="Gueldener U."/>
            <person name="Harris D.R."/>
            <person name="Hollin W."/>
            <person name="Jaromczyk J."/>
            <person name="Johnson R.D."/>
            <person name="Khan A.K."/>
            <person name="Leistner E."/>
            <person name="Leuchtmann A."/>
            <person name="Li C."/>
            <person name="Liu J."/>
            <person name="Liu J."/>
            <person name="Liu M."/>
            <person name="Mace W."/>
            <person name="Machado C."/>
            <person name="Nagabhyru P."/>
            <person name="Pan J."/>
            <person name="Schmid J."/>
            <person name="Sugawara K."/>
            <person name="Steiner U."/>
            <person name="Takach J.E."/>
            <person name="Tanaka E."/>
            <person name="Webb J.S."/>
            <person name="Wilson E.V."/>
            <person name="Wiseman J.L."/>
            <person name="Yoshida R."/>
            <person name="Zeng Z."/>
        </authorList>
    </citation>
    <scope>NUCLEOTIDE SEQUENCE [LARGE SCALE GENOMIC DNA]</scope>
    <source>
        <strain evidence="1 2">20.1</strain>
    </source>
</reference>
<dbReference type="HOGENOM" id="CLU_2831006_0_0_1"/>
<dbReference type="EMBL" id="CAGA01000032">
    <property type="protein sequence ID" value="CCE31600.1"/>
    <property type="molecule type" value="Genomic_DNA"/>
</dbReference>
<comment type="caution">
    <text evidence="1">The sequence shown here is derived from an EMBL/GenBank/DDBJ whole genome shotgun (WGS) entry which is preliminary data.</text>
</comment>
<protein>
    <submittedName>
        <fullName evidence="1">Uncharacterized protein</fullName>
    </submittedName>
</protein>
<sequence>MSMSLTRVQENALWETPLYAVFEVVVLELIDENLTGCMATDEELVKSDHHSIYLSLLCAGVEGDHQ</sequence>
<proteinExistence type="predicted"/>
<dbReference type="VEuPathDB" id="FungiDB:CPUR_05453"/>
<organism evidence="1 2">
    <name type="scientific">Claviceps purpurea (strain 20.1)</name>
    <name type="common">Ergot fungus</name>
    <name type="synonym">Sphacelia segetum</name>
    <dbReference type="NCBI Taxonomy" id="1111077"/>
    <lineage>
        <taxon>Eukaryota</taxon>
        <taxon>Fungi</taxon>
        <taxon>Dikarya</taxon>
        <taxon>Ascomycota</taxon>
        <taxon>Pezizomycotina</taxon>
        <taxon>Sordariomycetes</taxon>
        <taxon>Hypocreomycetidae</taxon>
        <taxon>Hypocreales</taxon>
        <taxon>Clavicipitaceae</taxon>
        <taxon>Claviceps</taxon>
    </lineage>
</organism>
<keyword evidence="2" id="KW-1185">Reference proteome</keyword>
<accession>M1W858</accession>
<gene>
    <name evidence="1" type="ORF">CPUR_05453</name>
</gene>
<evidence type="ECO:0000313" key="1">
    <source>
        <dbReference type="EMBL" id="CCE31600.1"/>
    </source>
</evidence>
<name>M1W858_CLAP2</name>
<dbReference type="AlphaFoldDB" id="M1W858"/>